<dbReference type="RefSeq" id="WP_185889618.1">
    <property type="nucleotide sequence ID" value="NZ_CP060202.1"/>
</dbReference>
<keyword evidence="4 7" id="KW-0812">Transmembrane</keyword>
<dbReference type="SUPFAM" id="SSF103473">
    <property type="entry name" value="MFS general substrate transporter"/>
    <property type="match status" value="1"/>
</dbReference>
<dbReference type="EMBL" id="CP060202">
    <property type="protein sequence ID" value="QNH63742.1"/>
    <property type="molecule type" value="Genomic_DNA"/>
</dbReference>
<keyword evidence="3" id="KW-1003">Cell membrane</keyword>
<reference evidence="9 10" key="1">
    <citation type="submission" date="2020-08" db="EMBL/GenBank/DDBJ databases">
        <title>Hymenobacter sp. S2-20-2 genome sequencing.</title>
        <authorList>
            <person name="Jin L."/>
        </authorList>
    </citation>
    <scope>NUCLEOTIDE SEQUENCE [LARGE SCALE GENOMIC DNA]</scope>
    <source>
        <strain evidence="9 10">S2-20-2</strain>
    </source>
</reference>
<dbReference type="PANTHER" id="PTHR23513:SF11">
    <property type="entry name" value="STAPHYLOFERRIN A TRANSPORTER"/>
    <property type="match status" value="1"/>
</dbReference>
<feature type="transmembrane region" description="Helical" evidence="7">
    <location>
        <begin position="365"/>
        <end position="385"/>
    </location>
</feature>
<feature type="transmembrane region" description="Helical" evidence="7">
    <location>
        <begin position="307"/>
        <end position="324"/>
    </location>
</feature>
<dbReference type="AlphaFoldDB" id="A0A7G7WBJ9"/>
<evidence type="ECO:0000256" key="4">
    <source>
        <dbReference type="ARBA" id="ARBA00022692"/>
    </source>
</evidence>
<dbReference type="PROSITE" id="PS50850">
    <property type="entry name" value="MFS"/>
    <property type="match status" value="1"/>
</dbReference>
<dbReference type="KEGG" id="hsk:H4317_08095"/>
<feature type="transmembrane region" description="Helical" evidence="7">
    <location>
        <begin position="244"/>
        <end position="264"/>
    </location>
</feature>
<name>A0A7G7WBJ9_9BACT</name>
<evidence type="ECO:0000256" key="7">
    <source>
        <dbReference type="SAM" id="Phobius"/>
    </source>
</evidence>
<keyword evidence="6 7" id="KW-0472">Membrane</keyword>
<accession>A0A7G7WBJ9</accession>
<evidence type="ECO:0000256" key="2">
    <source>
        <dbReference type="ARBA" id="ARBA00022448"/>
    </source>
</evidence>
<feature type="transmembrane region" description="Helical" evidence="7">
    <location>
        <begin position="330"/>
        <end position="353"/>
    </location>
</feature>
<dbReference type="PANTHER" id="PTHR23513">
    <property type="entry name" value="INTEGRAL MEMBRANE EFFLUX PROTEIN-RELATED"/>
    <property type="match status" value="1"/>
</dbReference>
<gene>
    <name evidence="9" type="ORF">H4317_08095</name>
</gene>
<keyword evidence="10" id="KW-1185">Reference proteome</keyword>
<feature type="transmembrane region" description="Helical" evidence="7">
    <location>
        <begin position="104"/>
        <end position="126"/>
    </location>
</feature>
<dbReference type="InterPro" id="IPR020846">
    <property type="entry name" value="MFS_dom"/>
</dbReference>
<feature type="transmembrane region" description="Helical" evidence="7">
    <location>
        <begin position="31"/>
        <end position="48"/>
    </location>
</feature>
<organism evidence="9 10">
    <name type="scientific">Hymenobacter sediminicola</name>
    <dbReference type="NCBI Taxonomy" id="2761579"/>
    <lineage>
        <taxon>Bacteria</taxon>
        <taxon>Pseudomonadati</taxon>
        <taxon>Bacteroidota</taxon>
        <taxon>Cytophagia</taxon>
        <taxon>Cytophagales</taxon>
        <taxon>Hymenobacteraceae</taxon>
        <taxon>Hymenobacter</taxon>
    </lineage>
</organism>
<dbReference type="InterPro" id="IPR036259">
    <property type="entry name" value="MFS_trans_sf"/>
</dbReference>
<evidence type="ECO:0000256" key="3">
    <source>
        <dbReference type="ARBA" id="ARBA00022475"/>
    </source>
</evidence>
<dbReference type="GO" id="GO:0005886">
    <property type="term" value="C:plasma membrane"/>
    <property type="evidence" value="ECO:0007669"/>
    <property type="project" value="UniProtKB-SubCell"/>
</dbReference>
<evidence type="ECO:0000313" key="9">
    <source>
        <dbReference type="EMBL" id="QNH63742.1"/>
    </source>
</evidence>
<dbReference type="Proteomes" id="UP000515489">
    <property type="component" value="Chromosome"/>
</dbReference>
<proteinExistence type="predicted"/>
<feature type="transmembrane region" description="Helical" evidence="7">
    <location>
        <begin position="276"/>
        <end position="295"/>
    </location>
</feature>
<dbReference type="InterPro" id="IPR010290">
    <property type="entry name" value="TM_effector"/>
</dbReference>
<comment type="subcellular location">
    <subcellularLocation>
        <location evidence="1">Cell membrane</location>
        <topology evidence="1">Multi-pass membrane protein</topology>
    </subcellularLocation>
</comment>
<keyword evidence="2" id="KW-0813">Transport</keyword>
<feature type="transmembrane region" description="Helical" evidence="7">
    <location>
        <begin position="182"/>
        <end position="207"/>
    </location>
</feature>
<feature type="transmembrane region" description="Helical" evidence="7">
    <location>
        <begin position="68"/>
        <end position="92"/>
    </location>
</feature>
<evidence type="ECO:0000256" key="6">
    <source>
        <dbReference type="ARBA" id="ARBA00023136"/>
    </source>
</evidence>
<keyword evidence="5 7" id="KW-1133">Transmembrane helix</keyword>
<evidence type="ECO:0000256" key="5">
    <source>
        <dbReference type="ARBA" id="ARBA00022989"/>
    </source>
</evidence>
<evidence type="ECO:0000313" key="10">
    <source>
        <dbReference type="Proteomes" id="UP000515489"/>
    </source>
</evidence>
<evidence type="ECO:0000259" key="8">
    <source>
        <dbReference type="PROSITE" id="PS50850"/>
    </source>
</evidence>
<dbReference type="GO" id="GO:0022857">
    <property type="term" value="F:transmembrane transporter activity"/>
    <property type="evidence" value="ECO:0007669"/>
    <property type="project" value="InterPro"/>
</dbReference>
<sequence length="570" mass="61712">MPVTARLLMPATATPLPTPPTSPFAPLRIPIFRMLWIASFVSNIGTWMQNVGAVGLMTELTSSSVLVALLQTASALPVFLLSLPAGALADLVDRRRMLLFTQTWMAVTALVLASITLLGFNTPWLLLTLTFLLGLGGAMNNPVWQTVTPEVVPRLQLPQAIALNSVSFNLARAFGPALGGLVIGYFSAGAAFLLNGISFLATIYMVYSWKREPQATATLAGERVLAAIRGGIRYARFAPPVQHILVRGVCFTFGASALFALMPAVVVRHLLLPTSFYSILLSCMGAGAVLGAVVLPRLNRRLSIDWRVTLATSAFAIGLLGLAYSSSRPLLMGLLVLVGLAWMLVLNSFSVGVQTVVPRWVQARTISLYLLTIQGGMALGSVVWGSVASRWGLPLALTGAAGWLSLSTLLALRFSLYTSPEALDFTPARPRLEPVLAEEPAPDEGPVIITTTYRIAPENRPAFTYLMEKLAHIRRREGAIGWGLYADLADPTKMLEYFMTESWEEHAQQHDRGVSREEEELKQELRKLHQGPEPPAVSHLLAQNYRHTTTPPVMVPGSTRLVASTAGEAT</sequence>
<dbReference type="Gene3D" id="1.20.1250.20">
    <property type="entry name" value="MFS general substrate transporter like domains"/>
    <property type="match status" value="1"/>
</dbReference>
<feature type="domain" description="Major facilitator superfamily (MFS) profile" evidence="8">
    <location>
        <begin position="31"/>
        <end position="423"/>
    </location>
</feature>
<protein>
    <submittedName>
        <fullName evidence="9">MFS transporter</fullName>
    </submittedName>
</protein>
<dbReference type="Pfam" id="PF05977">
    <property type="entry name" value="MFS_3"/>
    <property type="match status" value="1"/>
</dbReference>
<evidence type="ECO:0000256" key="1">
    <source>
        <dbReference type="ARBA" id="ARBA00004651"/>
    </source>
</evidence>
<dbReference type="CDD" id="cd06173">
    <property type="entry name" value="MFS_MefA_like"/>
    <property type="match status" value="1"/>
</dbReference>